<keyword evidence="1" id="KW-0175">Coiled coil</keyword>
<organism evidence="2 3">
    <name type="scientific">Gracilariopsis chorda</name>
    <dbReference type="NCBI Taxonomy" id="448386"/>
    <lineage>
        <taxon>Eukaryota</taxon>
        <taxon>Rhodophyta</taxon>
        <taxon>Florideophyceae</taxon>
        <taxon>Rhodymeniophycidae</taxon>
        <taxon>Gracilariales</taxon>
        <taxon>Gracilariaceae</taxon>
        <taxon>Gracilariopsis</taxon>
    </lineage>
</organism>
<feature type="coiled-coil region" evidence="1">
    <location>
        <begin position="186"/>
        <end position="255"/>
    </location>
</feature>
<evidence type="ECO:0000313" key="2">
    <source>
        <dbReference type="EMBL" id="PXF48044.1"/>
    </source>
</evidence>
<name>A0A2V3J0Y2_9FLOR</name>
<sequence length="333" mass="36344">MVIPPSQLGIKLPDEECVRLALNEDRLNPGWAMPVANDIITALQNAFTTYTNNRGADLSELLHRVPQEMDLFIRLGKQYGDHAAASRSLAQNALDNDQMLVEKCQSAVSSLQSTMDQLSANIEGDKEAMQQAEEQVTHTKQVIGDVVNQIQAEEKRHDIEAAFAWTGIGALVLAADHALSAIIGKKKMLEQELSIQESHAKAAQAAEEKVKQEWSAAQSKLNDANEQLKDEEGRKQALEEQIARMEHQVATSDALGSALLQLSAIMSSINENIDSIRTAESFLTSEVEVVSPTAKKSVGVDFKVAFLALATAYDKDQEESFVLGNSFGEALNV</sequence>
<evidence type="ECO:0000256" key="1">
    <source>
        <dbReference type="SAM" id="Coils"/>
    </source>
</evidence>
<reference evidence="2 3" key="1">
    <citation type="journal article" date="2018" name="Mol. Biol. Evol.">
        <title>Analysis of the draft genome of the red seaweed Gracilariopsis chorda provides insights into genome size evolution in Rhodophyta.</title>
        <authorList>
            <person name="Lee J."/>
            <person name="Yang E.C."/>
            <person name="Graf L."/>
            <person name="Yang J.H."/>
            <person name="Qiu H."/>
            <person name="Zel Zion U."/>
            <person name="Chan C.X."/>
            <person name="Stephens T.G."/>
            <person name="Weber A.P.M."/>
            <person name="Boo G.H."/>
            <person name="Boo S.M."/>
            <person name="Kim K.M."/>
            <person name="Shin Y."/>
            <person name="Jung M."/>
            <person name="Lee S.J."/>
            <person name="Yim H.S."/>
            <person name="Lee J.H."/>
            <person name="Bhattacharya D."/>
            <person name="Yoon H.S."/>
        </authorList>
    </citation>
    <scope>NUCLEOTIDE SEQUENCE [LARGE SCALE GENOMIC DNA]</scope>
    <source>
        <strain evidence="2 3">SKKU-2015</strain>
        <tissue evidence="2">Whole body</tissue>
    </source>
</reference>
<gene>
    <name evidence="2" type="ORF">BWQ96_02235</name>
</gene>
<dbReference type="Gene3D" id="1.20.5.170">
    <property type="match status" value="1"/>
</dbReference>
<dbReference type="EMBL" id="NBIV01000017">
    <property type="protein sequence ID" value="PXF48044.1"/>
    <property type="molecule type" value="Genomic_DNA"/>
</dbReference>
<dbReference type="Proteomes" id="UP000247409">
    <property type="component" value="Unassembled WGS sequence"/>
</dbReference>
<accession>A0A2V3J0Y2</accession>
<keyword evidence="3" id="KW-1185">Reference proteome</keyword>
<evidence type="ECO:0000313" key="3">
    <source>
        <dbReference type="Proteomes" id="UP000247409"/>
    </source>
</evidence>
<protein>
    <submittedName>
        <fullName evidence="2">Uncharacterized protein</fullName>
    </submittedName>
</protein>
<feature type="coiled-coil region" evidence="1">
    <location>
        <begin position="101"/>
        <end position="135"/>
    </location>
</feature>
<comment type="caution">
    <text evidence="2">The sequence shown here is derived from an EMBL/GenBank/DDBJ whole genome shotgun (WGS) entry which is preliminary data.</text>
</comment>
<dbReference type="AlphaFoldDB" id="A0A2V3J0Y2"/>
<proteinExistence type="predicted"/>